<dbReference type="Proteomes" id="UP000886520">
    <property type="component" value="Chromosome 6"/>
</dbReference>
<dbReference type="GO" id="GO:0016020">
    <property type="term" value="C:membrane"/>
    <property type="evidence" value="ECO:0007669"/>
    <property type="project" value="TreeGrafter"/>
</dbReference>
<evidence type="ECO:0000313" key="2">
    <source>
        <dbReference type="EMBL" id="KAI5079234.1"/>
    </source>
</evidence>
<evidence type="ECO:0000313" key="3">
    <source>
        <dbReference type="Proteomes" id="UP000886520"/>
    </source>
</evidence>
<feature type="transmembrane region" description="Helical" evidence="1">
    <location>
        <begin position="251"/>
        <end position="280"/>
    </location>
</feature>
<dbReference type="PANTHER" id="PTHR32251:SF23">
    <property type="entry name" value="3-OXO-5-ALPHA-STEROID 4-DEHYDROGENASE (DUF1295)"/>
    <property type="match status" value="1"/>
</dbReference>
<sequence>MHLNRNQRNFFLAVCAALPSLAFYGAFLTFHSKGSAENVWWAHICTWSSAHPLALLNLLFFFNVSVLFWVVSLVQRSTWLIDLYWTVLPVLMAHFFSWHPKSTSDPFRSRVVITLTWIWSIRLTHSYFRRENWQWGEREDWRFANMRKEDSKHWWWVSFFVAYLSQQCFLVGICLPLYTVHNSTIPWGNMDVVLSLICASGIAIGYIADTQLHSFVSSNAHLKQQGASPVPVLDEGLWHYSRHPNYFGEQLWWWGLAGFSLIVGQSWAMIGTVINSLVLAHVTVLVEDRMIADDRRRDAYRRYQQATSVWIPWCKNSCTMKLE</sequence>
<evidence type="ECO:0008006" key="4">
    <source>
        <dbReference type="Google" id="ProtNLM"/>
    </source>
</evidence>
<proteinExistence type="predicted"/>
<reference evidence="2" key="1">
    <citation type="submission" date="2021-01" db="EMBL/GenBank/DDBJ databases">
        <title>Adiantum capillus-veneris genome.</title>
        <authorList>
            <person name="Fang Y."/>
            <person name="Liao Q."/>
        </authorList>
    </citation>
    <scope>NUCLEOTIDE SEQUENCE</scope>
    <source>
        <strain evidence="2">H3</strain>
        <tissue evidence="2">Leaf</tissue>
    </source>
</reference>
<dbReference type="AlphaFoldDB" id="A0A9D4V463"/>
<keyword evidence="3" id="KW-1185">Reference proteome</keyword>
<comment type="caution">
    <text evidence="2">The sequence shown here is derived from an EMBL/GenBank/DDBJ whole genome shotgun (WGS) entry which is preliminary data.</text>
</comment>
<dbReference type="EMBL" id="JABFUD020000006">
    <property type="protein sequence ID" value="KAI5079234.1"/>
    <property type="molecule type" value="Genomic_DNA"/>
</dbReference>
<gene>
    <name evidence="2" type="ORF">GOP47_0006905</name>
</gene>
<dbReference type="Pfam" id="PF06966">
    <property type="entry name" value="DUF1295"/>
    <property type="match status" value="1"/>
</dbReference>
<dbReference type="InterPro" id="IPR010721">
    <property type="entry name" value="UstE-like"/>
</dbReference>
<name>A0A9D4V463_ADICA</name>
<keyword evidence="1" id="KW-1133">Transmembrane helix</keyword>
<dbReference type="PANTHER" id="PTHR32251">
    <property type="entry name" value="3-OXO-5-ALPHA-STEROID 4-DEHYDROGENASE"/>
    <property type="match status" value="1"/>
</dbReference>
<evidence type="ECO:0000256" key="1">
    <source>
        <dbReference type="SAM" id="Phobius"/>
    </source>
</evidence>
<protein>
    <recommendedName>
        <fullName evidence="4">Steroid 5-alpha reductase C-terminal domain-containing protein</fullName>
    </recommendedName>
</protein>
<dbReference type="Gene3D" id="1.20.120.1630">
    <property type="match status" value="1"/>
</dbReference>
<keyword evidence="1" id="KW-0472">Membrane</keyword>
<feature type="transmembrane region" description="Helical" evidence="1">
    <location>
        <begin position="83"/>
        <end position="100"/>
    </location>
</feature>
<keyword evidence="1" id="KW-0812">Transmembrane</keyword>
<organism evidence="2 3">
    <name type="scientific">Adiantum capillus-veneris</name>
    <name type="common">Maidenhair fern</name>
    <dbReference type="NCBI Taxonomy" id="13818"/>
    <lineage>
        <taxon>Eukaryota</taxon>
        <taxon>Viridiplantae</taxon>
        <taxon>Streptophyta</taxon>
        <taxon>Embryophyta</taxon>
        <taxon>Tracheophyta</taxon>
        <taxon>Polypodiopsida</taxon>
        <taxon>Polypodiidae</taxon>
        <taxon>Polypodiales</taxon>
        <taxon>Pteridineae</taxon>
        <taxon>Pteridaceae</taxon>
        <taxon>Vittarioideae</taxon>
        <taxon>Adiantum</taxon>
    </lineage>
</organism>
<dbReference type="PROSITE" id="PS50244">
    <property type="entry name" value="S5A_REDUCTASE"/>
    <property type="match status" value="1"/>
</dbReference>
<feature type="transmembrane region" description="Helical" evidence="1">
    <location>
        <begin position="9"/>
        <end position="30"/>
    </location>
</feature>
<feature type="transmembrane region" description="Helical" evidence="1">
    <location>
        <begin position="190"/>
        <end position="208"/>
    </location>
</feature>
<feature type="transmembrane region" description="Helical" evidence="1">
    <location>
        <begin position="154"/>
        <end position="178"/>
    </location>
</feature>
<dbReference type="OrthoDB" id="201504at2759"/>
<feature type="transmembrane region" description="Helical" evidence="1">
    <location>
        <begin position="50"/>
        <end position="71"/>
    </location>
</feature>
<accession>A0A9D4V463</accession>